<dbReference type="SUPFAM" id="SSF160909">
    <property type="entry name" value="ATP12-like"/>
    <property type="match status" value="1"/>
</dbReference>
<proteinExistence type="predicted"/>
<dbReference type="Pfam" id="PF07542">
    <property type="entry name" value="ATP12"/>
    <property type="match status" value="1"/>
</dbReference>
<organism evidence="1 2">
    <name type="scientific">Multifurca ochricompacta</name>
    <dbReference type="NCBI Taxonomy" id="376703"/>
    <lineage>
        <taxon>Eukaryota</taxon>
        <taxon>Fungi</taxon>
        <taxon>Dikarya</taxon>
        <taxon>Basidiomycota</taxon>
        <taxon>Agaricomycotina</taxon>
        <taxon>Agaricomycetes</taxon>
        <taxon>Russulales</taxon>
        <taxon>Russulaceae</taxon>
        <taxon>Multifurca</taxon>
    </lineage>
</organism>
<accession>A0AAD4LY42</accession>
<sequence length="219" mass="24202">MTSFAARATDSMNEAVTHVDVCKALLNYLDTDTVCFHQDYPDPLPKWRLLVKSSAGERLKTLMTLITMMYDGTLAIQPVYWLQSRRHTQIPLSTLASSSRYSGNVPSSNVQNAAVCAPACRARYHDDITGAQQNRDWRDVACEATNKKDSGIAEAVDGTLVNTRGDEKSEAYEIEASGEVAQSLEWSTWPIRVPASGSTSTKCRLSDTKQITDVARFKC</sequence>
<gene>
    <name evidence="1" type="ORF">B0F90DRAFT_1887472</name>
</gene>
<comment type="caution">
    <text evidence="1">The sequence shown here is derived from an EMBL/GenBank/DDBJ whole genome shotgun (WGS) entry which is preliminary data.</text>
</comment>
<evidence type="ECO:0000313" key="2">
    <source>
        <dbReference type="Proteomes" id="UP001203297"/>
    </source>
</evidence>
<name>A0AAD4LY42_9AGAM</name>
<keyword evidence="2" id="KW-1185">Reference proteome</keyword>
<dbReference type="InterPro" id="IPR011419">
    <property type="entry name" value="ATP12_ATP_synth-F1-assembly"/>
</dbReference>
<dbReference type="Gene3D" id="1.10.3580.10">
    <property type="entry name" value="ATP12 ATPase"/>
    <property type="match status" value="1"/>
</dbReference>
<reference evidence="1" key="1">
    <citation type="journal article" date="2022" name="New Phytol.">
        <title>Evolutionary transition to the ectomycorrhizal habit in the genomes of a hyperdiverse lineage of mushroom-forming fungi.</title>
        <authorList>
            <person name="Looney B."/>
            <person name="Miyauchi S."/>
            <person name="Morin E."/>
            <person name="Drula E."/>
            <person name="Courty P.E."/>
            <person name="Kohler A."/>
            <person name="Kuo A."/>
            <person name="LaButti K."/>
            <person name="Pangilinan J."/>
            <person name="Lipzen A."/>
            <person name="Riley R."/>
            <person name="Andreopoulos W."/>
            <person name="He G."/>
            <person name="Johnson J."/>
            <person name="Nolan M."/>
            <person name="Tritt A."/>
            <person name="Barry K.W."/>
            <person name="Grigoriev I.V."/>
            <person name="Nagy L.G."/>
            <person name="Hibbett D."/>
            <person name="Henrissat B."/>
            <person name="Matheny P.B."/>
            <person name="Labbe J."/>
            <person name="Martin F.M."/>
        </authorList>
    </citation>
    <scope>NUCLEOTIDE SEQUENCE</scope>
    <source>
        <strain evidence="1">BPL690</strain>
    </source>
</reference>
<dbReference type="Proteomes" id="UP001203297">
    <property type="component" value="Unassembled WGS sequence"/>
</dbReference>
<dbReference type="EMBL" id="WTXG01000065">
    <property type="protein sequence ID" value="KAI0294916.1"/>
    <property type="molecule type" value="Genomic_DNA"/>
</dbReference>
<dbReference type="GO" id="GO:0043461">
    <property type="term" value="P:proton-transporting ATP synthase complex assembly"/>
    <property type="evidence" value="ECO:0007669"/>
    <property type="project" value="InterPro"/>
</dbReference>
<dbReference type="InterPro" id="IPR023335">
    <property type="entry name" value="ATP12_ortho_dom_sf"/>
</dbReference>
<protein>
    <submittedName>
        <fullName evidence="1">Uncharacterized protein</fullName>
    </submittedName>
</protein>
<dbReference type="AlphaFoldDB" id="A0AAD4LY42"/>
<evidence type="ECO:0000313" key="1">
    <source>
        <dbReference type="EMBL" id="KAI0294916.1"/>
    </source>
</evidence>